<dbReference type="InterPro" id="IPR029044">
    <property type="entry name" value="Nucleotide-diphossugar_trans"/>
</dbReference>
<dbReference type="Proteomes" id="UP000563151">
    <property type="component" value="Unassembled WGS sequence"/>
</dbReference>
<evidence type="ECO:0000313" key="3">
    <source>
        <dbReference type="Proteomes" id="UP000563151"/>
    </source>
</evidence>
<sequence>MSILIPAYNEEKYFKKALDSVVNQSYNNIEIIVCDDSSTDDINNVIKSYINNYSNIKYYNNGGPLGDRGAKNLQKCFHMCSGEYINFLLQDDIFSKNKIENMLNYFKQHKDITLVTSYRKLIDDNDNFIPDLEVTKPLIDRNSKISGESLGHFMIKNRMNVVGELTTAMFKKESIDKNVLEYEGVKFKCIGDVALWLKLLKKGNLIYIREPLSFFRIHKDQNTYNVNLQIQGALEWNYLINKSYESKCFIKDFKEYKQCIINWFTDYSRNLKTICEVDNKDEEFRSLREELLICLKEAINICLKN</sequence>
<dbReference type="InterPro" id="IPR001173">
    <property type="entry name" value="Glyco_trans_2-like"/>
</dbReference>
<comment type="caution">
    <text evidence="2">The sequence shown here is derived from an EMBL/GenBank/DDBJ whole genome shotgun (WGS) entry which is preliminary data.</text>
</comment>
<dbReference type="SUPFAM" id="SSF53448">
    <property type="entry name" value="Nucleotide-diphospho-sugar transferases"/>
    <property type="match status" value="1"/>
</dbReference>
<dbReference type="EMBL" id="JAAZWO010000001">
    <property type="protein sequence ID" value="MBC2396424.1"/>
    <property type="molecule type" value="Genomic_DNA"/>
</dbReference>
<feature type="domain" description="Glycosyltransferase 2-like" evidence="1">
    <location>
        <begin position="2"/>
        <end position="132"/>
    </location>
</feature>
<accession>A0A923E7D7</accession>
<proteinExistence type="predicted"/>
<reference evidence="2 3" key="1">
    <citation type="submission" date="2020-04" db="EMBL/GenBank/DDBJ databases">
        <title>Genomic insights into acetone-butanol-ethanol (ABE) fermentation by sequencing solventogenic clostridia strains.</title>
        <authorList>
            <person name="Brown S."/>
        </authorList>
    </citation>
    <scope>NUCLEOTIDE SEQUENCE [LARGE SCALE GENOMIC DNA]</scope>
    <source>
        <strain evidence="2 3">DJ011</strain>
    </source>
</reference>
<evidence type="ECO:0000313" key="2">
    <source>
        <dbReference type="EMBL" id="MBC2396424.1"/>
    </source>
</evidence>
<dbReference type="GO" id="GO:0016758">
    <property type="term" value="F:hexosyltransferase activity"/>
    <property type="evidence" value="ECO:0007669"/>
    <property type="project" value="UniProtKB-ARBA"/>
</dbReference>
<organism evidence="2 3">
    <name type="scientific">Clostridium tetanomorphum</name>
    <dbReference type="NCBI Taxonomy" id="1553"/>
    <lineage>
        <taxon>Bacteria</taxon>
        <taxon>Bacillati</taxon>
        <taxon>Bacillota</taxon>
        <taxon>Clostridia</taxon>
        <taxon>Eubacteriales</taxon>
        <taxon>Clostridiaceae</taxon>
        <taxon>Clostridium</taxon>
    </lineage>
</organism>
<evidence type="ECO:0000259" key="1">
    <source>
        <dbReference type="Pfam" id="PF00535"/>
    </source>
</evidence>
<keyword evidence="3" id="KW-1185">Reference proteome</keyword>
<dbReference type="PANTHER" id="PTHR22916:SF3">
    <property type="entry name" value="UDP-GLCNAC:BETAGAL BETA-1,3-N-ACETYLGLUCOSAMINYLTRANSFERASE-LIKE PROTEIN 1"/>
    <property type="match status" value="1"/>
</dbReference>
<dbReference type="RefSeq" id="WP_051593304.1">
    <property type="nucleotide sequence ID" value="NZ_JAAZWO010000001.1"/>
</dbReference>
<name>A0A923E7D7_CLOTT</name>
<dbReference type="Pfam" id="PF00535">
    <property type="entry name" value="Glycos_transf_2"/>
    <property type="match status" value="1"/>
</dbReference>
<dbReference type="Gene3D" id="3.90.550.10">
    <property type="entry name" value="Spore Coat Polysaccharide Biosynthesis Protein SpsA, Chain A"/>
    <property type="match status" value="1"/>
</dbReference>
<protein>
    <submittedName>
        <fullName evidence="2">Glycosyltransferase</fullName>
    </submittedName>
</protein>
<gene>
    <name evidence="2" type="ORF">HGG79_01345</name>
</gene>
<dbReference type="PANTHER" id="PTHR22916">
    <property type="entry name" value="GLYCOSYLTRANSFERASE"/>
    <property type="match status" value="1"/>
</dbReference>
<dbReference type="AlphaFoldDB" id="A0A923E7D7"/>